<dbReference type="InterPro" id="IPR000595">
    <property type="entry name" value="cNMP-bd_dom"/>
</dbReference>
<dbReference type="InterPro" id="IPR050397">
    <property type="entry name" value="Env_Response_Regulators"/>
</dbReference>
<dbReference type="SMART" id="SM00419">
    <property type="entry name" value="HTH_CRP"/>
    <property type="match status" value="1"/>
</dbReference>
<dbReference type="SMART" id="SM00100">
    <property type="entry name" value="cNMP"/>
    <property type="match status" value="1"/>
</dbReference>
<dbReference type="EMBL" id="JBHTMM010000007">
    <property type="protein sequence ID" value="MFD1305842.1"/>
    <property type="molecule type" value="Genomic_DNA"/>
</dbReference>
<evidence type="ECO:0000256" key="3">
    <source>
        <dbReference type="ARBA" id="ARBA00023163"/>
    </source>
</evidence>
<comment type="caution">
    <text evidence="7">The sequence shown here is derived from an EMBL/GenBank/DDBJ whole genome shotgun (WGS) entry which is preliminary data.</text>
</comment>
<dbReference type="InterPro" id="IPR018488">
    <property type="entry name" value="cNMP-bd_CS"/>
</dbReference>
<sequence length="265" mass="28614">MTTGTVAHPSDDGGLDDRVPFLARLEADDRSALLGLGRTLDFAQRIILLHQHEPSAHVLFLVTGWTKVTASAANGYEALLALRGPGDIVGESAVLTGRPRSATVTALEPVRAVAVEHERFRDFLSRSPDVSFALLGLTADRTRAADRRRLEFASMSVRQRFAVLLLDLARTHGRRTAEGIELAVPLSKQELAGSVGASREMVQRLLRELRDKQAVSTGRRTLLILRPDILRRIAATEFPAGGIPSPQVPREGEGQLPRGGADGAA</sequence>
<accession>A0ABW3X894</accession>
<dbReference type="PROSITE" id="PS00889">
    <property type="entry name" value="CNMP_BINDING_2"/>
    <property type="match status" value="1"/>
</dbReference>
<dbReference type="InterPro" id="IPR036388">
    <property type="entry name" value="WH-like_DNA-bd_sf"/>
</dbReference>
<feature type="domain" description="Cyclic nucleotide-binding" evidence="5">
    <location>
        <begin position="21"/>
        <end position="130"/>
    </location>
</feature>
<evidence type="ECO:0000256" key="1">
    <source>
        <dbReference type="ARBA" id="ARBA00023015"/>
    </source>
</evidence>
<dbReference type="Gene3D" id="1.10.10.10">
    <property type="entry name" value="Winged helix-like DNA-binding domain superfamily/Winged helix DNA-binding domain"/>
    <property type="match status" value="1"/>
</dbReference>
<dbReference type="Gene3D" id="2.60.120.10">
    <property type="entry name" value="Jelly Rolls"/>
    <property type="match status" value="1"/>
</dbReference>
<reference evidence="8" key="1">
    <citation type="journal article" date="2019" name="Int. J. Syst. Evol. Microbiol.">
        <title>The Global Catalogue of Microorganisms (GCM) 10K type strain sequencing project: providing services to taxonomists for standard genome sequencing and annotation.</title>
        <authorList>
            <consortium name="The Broad Institute Genomics Platform"/>
            <consortium name="The Broad Institute Genome Sequencing Center for Infectious Disease"/>
            <person name="Wu L."/>
            <person name="Ma J."/>
        </authorList>
    </citation>
    <scope>NUCLEOTIDE SEQUENCE [LARGE SCALE GENOMIC DNA]</scope>
    <source>
        <strain evidence="8">CGMCC 4.7020</strain>
    </source>
</reference>
<proteinExistence type="predicted"/>
<dbReference type="PANTHER" id="PTHR24567">
    <property type="entry name" value="CRP FAMILY TRANSCRIPTIONAL REGULATORY PROTEIN"/>
    <property type="match status" value="1"/>
</dbReference>
<evidence type="ECO:0000256" key="4">
    <source>
        <dbReference type="SAM" id="MobiDB-lite"/>
    </source>
</evidence>
<gene>
    <name evidence="7" type="ORF">ACFQ5X_08275</name>
</gene>
<dbReference type="InterPro" id="IPR012318">
    <property type="entry name" value="HTH_CRP"/>
</dbReference>
<dbReference type="PANTHER" id="PTHR24567:SF74">
    <property type="entry name" value="HTH-TYPE TRANSCRIPTIONAL REGULATOR ARCR"/>
    <property type="match status" value="1"/>
</dbReference>
<dbReference type="Pfam" id="PF00027">
    <property type="entry name" value="cNMP_binding"/>
    <property type="match status" value="1"/>
</dbReference>
<evidence type="ECO:0000256" key="2">
    <source>
        <dbReference type="ARBA" id="ARBA00023125"/>
    </source>
</evidence>
<organism evidence="7 8">
    <name type="scientific">Streptomyces kaempferi</name>
    <dbReference type="NCBI Taxonomy" id="333725"/>
    <lineage>
        <taxon>Bacteria</taxon>
        <taxon>Bacillati</taxon>
        <taxon>Actinomycetota</taxon>
        <taxon>Actinomycetes</taxon>
        <taxon>Kitasatosporales</taxon>
        <taxon>Streptomycetaceae</taxon>
        <taxon>Streptomyces</taxon>
    </lineage>
</organism>
<feature type="domain" description="HTH crp-type" evidence="6">
    <location>
        <begin position="155"/>
        <end position="228"/>
    </location>
</feature>
<dbReference type="RefSeq" id="WP_381239793.1">
    <property type="nucleotide sequence ID" value="NZ_JBHSKH010000075.1"/>
</dbReference>
<dbReference type="PROSITE" id="PS50042">
    <property type="entry name" value="CNMP_BINDING_3"/>
    <property type="match status" value="1"/>
</dbReference>
<dbReference type="InterPro" id="IPR036390">
    <property type="entry name" value="WH_DNA-bd_sf"/>
</dbReference>
<dbReference type="SUPFAM" id="SSF51206">
    <property type="entry name" value="cAMP-binding domain-like"/>
    <property type="match status" value="1"/>
</dbReference>
<keyword evidence="8" id="KW-1185">Reference proteome</keyword>
<keyword evidence="1" id="KW-0805">Transcription regulation</keyword>
<dbReference type="CDD" id="cd00038">
    <property type="entry name" value="CAP_ED"/>
    <property type="match status" value="1"/>
</dbReference>
<name>A0ABW3X894_9ACTN</name>
<dbReference type="Proteomes" id="UP001597058">
    <property type="component" value="Unassembled WGS sequence"/>
</dbReference>
<evidence type="ECO:0000259" key="6">
    <source>
        <dbReference type="PROSITE" id="PS51063"/>
    </source>
</evidence>
<dbReference type="Pfam" id="PF13545">
    <property type="entry name" value="HTH_Crp_2"/>
    <property type="match status" value="1"/>
</dbReference>
<dbReference type="SUPFAM" id="SSF46785">
    <property type="entry name" value="Winged helix' DNA-binding domain"/>
    <property type="match status" value="1"/>
</dbReference>
<keyword evidence="3" id="KW-0804">Transcription</keyword>
<protein>
    <submittedName>
        <fullName evidence="7">Crp/Fnr family transcriptional regulator</fullName>
    </submittedName>
</protein>
<feature type="region of interest" description="Disordered" evidence="4">
    <location>
        <begin position="240"/>
        <end position="265"/>
    </location>
</feature>
<evidence type="ECO:0000313" key="8">
    <source>
        <dbReference type="Proteomes" id="UP001597058"/>
    </source>
</evidence>
<evidence type="ECO:0000259" key="5">
    <source>
        <dbReference type="PROSITE" id="PS50042"/>
    </source>
</evidence>
<dbReference type="InterPro" id="IPR014710">
    <property type="entry name" value="RmlC-like_jellyroll"/>
</dbReference>
<keyword evidence="2" id="KW-0238">DNA-binding</keyword>
<evidence type="ECO:0000313" key="7">
    <source>
        <dbReference type="EMBL" id="MFD1305842.1"/>
    </source>
</evidence>
<dbReference type="InterPro" id="IPR018490">
    <property type="entry name" value="cNMP-bd_dom_sf"/>
</dbReference>
<dbReference type="PROSITE" id="PS51063">
    <property type="entry name" value="HTH_CRP_2"/>
    <property type="match status" value="1"/>
</dbReference>